<sequence length="112" mass="12438">MALKAIFFMLATLVALHHVNASCPGCISDADVNDPNILRGVKQVLAQQNSNDMVIKIVSAKSQVVSGIRYIVEFLVKNPQTNETKLCKADYIEQPWESKNSIIKDFSCEVKN</sequence>
<evidence type="ECO:0000313" key="3">
    <source>
        <dbReference type="EMBL" id="WXI02706.1"/>
    </source>
</evidence>
<dbReference type="CDD" id="cd00042">
    <property type="entry name" value="CY"/>
    <property type="match status" value="1"/>
</dbReference>
<evidence type="ECO:0000256" key="1">
    <source>
        <dbReference type="SAM" id="SignalP"/>
    </source>
</evidence>
<dbReference type="SUPFAM" id="SSF54403">
    <property type="entry name" value="Cystatin/monellin"/>
    <property type="match status" value="1"/>
</dbReference>
<dbReference type="GO" id="GO:0004869">
    <property type="term" value="F:cysteine-type endopeptidase inhibitor activity"/>
    <property type="evidence" value="ECO:0007669"/>
    <property type="project" value="InterPro"/>
</dbReference>
<reference evidence="3" key="1">
    <citation type="submission" date="2024-03" db="EMBL/GenBank/DDBJ databases">
        <title>Venom adaptation and exaptation during the trophic switch to blood-feeding by kissing bugs (Reduviidae: Triatominae).</title>
        <authorList>
            <person name="Zdenek C.N."/>
            <person name="Cardoso F.C."/>
            <person name="Robinson S.D."/>
            <person name="Mercedes R.S."/>
            <person name="Raidjoe E.R."/>
            <person name="Hernandez-Vargas M.J."/>
            <person name="Jin J."/>
            <person name="Corzo G."/>
            <person name="Vetter I."/>
            <person name="King G.F."/>
            <person name="Fry B.G."/>
            <person name="Walker A."/>
        </authorList>
    </citation>
    <scope>NUCLEOTIDE SEQUENCE</scope>
</reference>
<name>A0AB38ZEL5_9HEMI</name>
<dbReference type="Pfam" id="PF00031">
    <property type="entry name" value="Cystatin"/>
    <property type="match status" value="1"/>
</dbReference>
<feature type="chain" id="PRO_5044325051" evidence="1">
    <location>
        <begin position="22"/>
        <end position="112"/>
    </location>
</feature>
<dbReference type="SMART" id="SM00043">
    <property type="entry name" value="CY"/>
    <property type="match status" value="1"/>
</dbReference>
<accession>A0AB38ZEL5</accession>
<keyword evidence="1" id="KW-0732">Signal</keyword>
<protein>
    <submittedName>
        <fullName evidence="3">Venom cystatin 3</fullName>
    </submittedName>
</protein>
<dbReference type="AlphaFoldDB" id="A0AB38ZEL5"/>
<evidence type="ECO:0000259" key="2">
    <source>
        <dbReference type="SMART" id="SM00043"/>
    </source>
</evidence>
<dbReference type="InterPro" id="IPR046350">
    <property type="entry name" value="Cystatin_sf"/>
</dbReference>
<proteinExistence type="evidence at transcript level"/>
<feature type="signal peptide" evidence="1">
    <location>
        <begin position="1"/>
        <end position="21"/>
    </location>
</feature>
<organism evidence="3">
    <name type="scientific">Oncocephalus sp</name>
    <dbReference type="NCBI Taxonomy" id="2944721"/>
    <lineage>
        <taxon>Eukaryota</taxon>
        <taxon>Metazoa</taxon>
        <taxon>Ecdysozoa</taxon>
        <taxon>Arthropoda</taxon>
        <taxon>Hexapoda</taxon>
        <taxon>Insecta</taxon>
        <taxon>Pterygota</taxon>
        <taxon>Neoptera</taxon>
        <taxon>Paraneoptera</taxon>
        <taxon>Hemiptera</taxon>
        <taxon>Heteroptera</taxon>
        <taxon>Panheteroptera</taxon>
        <taxon>Cimicomorpha</taxon>
        <taxon>Reduviidae</taxon>
        <taxon>Stenopodainae</taxon>
        <taxon>Oncocephalus</taxon>
    </lineage>
</organism>
<dbReference type="InterPro" id="IPR000010">
    <property type="entry name" value="Cystatin_dom"/>
</dbReference>
<dbReference type="EMBL" id="PP517456">
    <property type="protein sequence ID" value="WXI02706.1"/>
    <property type="molecule type" value="mRNA"/>
</dbReference>
<feature type="domain" description="Cystatin" evidence="2">
    <location>
        <begin position="22"/>
        <end position="109"/>
    </location>
</feature>
<dbReference type="Gene3D" id="3.10.450.10">
    <property type="match status" value="1"/>
</dbReference>